<evidence type="ECO:0000256" key="6">
    <source>
        <dbReference type="ARBA" id="ARBA00067047"/>
    </source>
</evidence>
<feature type="region of interest" description="Disordered" evidence="9">
    <location>
        <begin position="491"/>
        <end position="553"/>
    </location>
</feature>
<dbReference type="Gene3D" id="3.40.605.10">
    <property type="entry name" value="Aldehyde Dehydrogenase, Chain A, domain 1"/>
    <property type="match status" value="1"/>
</dbReference>
<keyword evidence="12" id="KW-1185">Reference proteome</keyword>
<feature type="active site" evidence="7">
    <location>
        <position position="261"/>
    </location>
</feature>
<evidence type="ECO:0000313" key="12">
    <source>
        <dbReference type="Proteomes" id="UP000295083"/>
    </source>
</evidence>
<keyword evidence="3 8" id="KW-0560">Oxidoreductase</keyword>
<organism evidence="11 12">
    <name type="scientific">Colletotrichum spinosum</name>
    <dbReference type="NCBI Taxonomy" id="1347390"/>
    <lineage>
        <taxon>Eukaryota</taxon>
        <taxon>Fungi</taxon>
        <taxon>Dikarya</taxon>
        <taxon>Ascomycota</taxon>
        <taxon>Pezizomycotina</taxon>
        <taxon>Sordariomycetes</taxon>
        <taxon>Hypocreomycetidae</taxon>
        <taxon>Glomerellales</taxon>
        <taxon>Glomerellaceae</taxon>
        <taxon>Colletotrichum</taxon>
        <taxon>Colletotrichum orbiculare species complex</taxon>
    </lineage>
</organism>
<dbReference type="FunFam" id="3.40.309.10:FF:000004">
    <property type="entry name" value="Succinate-semialdehyde dehydrogenase I"/>
    <property type="match status" value="1"/>
</dbReference>
<proteinExistence type="inferred from homology"/>
<dbReference type="InterPro" id="IPR016160">
    <property type="entry name" value="Ald_DH_CS_CYS"/>
</dbReference>
<evidence type="ECO:0000256" key="3">
    <source>
        <dbReference type="ARBA" id="ARBA00023002"/>
    </source>
</evidence>
<evidence type="ECO:0000313" key="11">
    <source>
        <dbReference type="EMBL" id="TDZ36658.1"/>
    </source>
</evidence>
<sequence length="553" mass="59256">MAIKPQLHDPSLLIGHNLIDGKWQGSVSGQTFDILDPATGDQIGTCPESVAQDAECAIAAAAAALPAWRSKSGRDRARILRRWFELVMENENDLTTLIIWENGKAKADAAGEVTFAASFLEWFAEEAARVYGDVIPHSNASMRVSVLKEPIGVCGLITPWNFPAAMATRKLGPALAAGCTVVLKTAGETPFTANAVVHLGERAGIPKGVINVVTALRNTAEVGAAICKSDTVRKISFTGSTRVGKLLMQQSSRSLKKLSLELGGNAPFLVFDDCDLDLAVAGVVASKFKSSGQTCVCANRLFVQRGVYDAFLDRLKEAVGRFRLGKGFDDGVTHGPVISPDAVRRVSDLVDEAVRGGAKVEVGGKAREDLGPNFFEPTVISNIRPGMKIITDEIFGPVAPVMVFDSEEEVVDAANRCEVGLASYVFTDSLDRATRVSELLQFGMVALSTGVISDAAAPFGGIKHSGMGREGSKYGIEDYLTTRTVVLGNTNKGSYRQMPESKLQSPEQHWSVPEQTLPTALHPESGLQTPPPQNPLQQSRLMEHAPPFLAPQF</sequence>
<dbReference type="SUPFAM" id="SSF53720">
    <property type="entry name" value="ALDH-like"/>
    <property type="match status" value="1"/>
</dbReference>
<dbReference type="GO" id="GO:0009450">
    <property type="term" value="P:gamma-aminobutyric acid catabolic process"/>
    <property type="evidence" value="ECO:0007669"/>
    <property type="project" value="TreeGrafter"/>
</dbReference>
<evidence type="ECO:0000256" key="2">
    <source>
        <dbReference type="ARBA" id="ARBA00009986"/>
    </source>
</evidence>
<dbReference type="EC" id="1.2.1.16" evidence="6"/>
<evidence type="ECO:0000256" key="5">
    <source>
        <dbReference type="ARBA" id="ARBA00052698"/>
    </source>
</evidence>
<evidence type="ECO:0000256" key="4">
    <source>
        <dbReference type="ARBA" id="ARBA00050387"/>
    </source>
</evidence>
<dbReference type="InterPro" id="IPR016163">
    <property type="entry name" value="Ald_DH_C"/>
</dbReference>
<name>A0A4R8QD99_9PEZI</name>
<feature type="domain" description="Aldehyde dehydrogenase" evidence="10">
    <location>
        <begin position="23"/>
        <end position="485"/>
    </location>
</feature>
<evidence type="ECO:0000256" key="8">
    <source>
        <dbReference type="RuleBase" id="RU003345"/>
    </source>
</evidence>
<dbReference type="InterPro" id="IPR050740">
    <property type="entry name" value="Aldehyde_DH_Superfamily"/>
</dbReference>
<comment type="caution">
    <text evidence="11">The sequence shown here is derived from an EMBL/GenBank/DDBJ whole genome shotgun (WGS) entry which is preliminary data.</text>
</comment>
<dbReference type="InterPro" id="IPR016161">
    <property type="entry name" value="Ald_DH/histidinol_DH"/>
</dbReference>
<comment type="catalytic activity">
    <reaction evidence="5">
        <text>succinate semialdehyde + NAD(+) + H2O = succinate + NADH + 2 H(+)</text>
        <dbReference type="Rhea" id="RHEA:13217"/>
        <dbReference type="ChEBI" id="CHEBI:15377"/>
        <dbReference type="ChEBI" id="CHEBI:15378"/>
        <dbReference type="ChEBI" id="CHEBI:30031"/>
        <dbReference type="ChEBI" id="CHEBI:57540"/>
        <dbReference type="ChEBI" id="CHEBI:57706"/>
        <dbReference type="ChEBI" id="CHEBI:57945"/>
        <dbReference type="EC" id="1.2.1.16"/>
    </reaction>
</comment>
<evidence type="ECO:0000259" key="10">
    <source>
        <dbReference type="Pfam" id="PF00171"/>
    </source>
</evidence>
<dbReference type="GO" id="GO:0005737">
    <property type="term" value="C:cytoplasm"/>
    <property type="evidence" value="ECO:0007669"/>
    <property type="project" value="TreeGrafter"/>
</dbReference>
<accession>A0A4R8QD99</accession>
<dbReference type="InterPro" id="IPR029510">
    <property type="entry name" value="Ald_DH_CS_GLU"/>
</dbReference>
<dbReference type="Pfam" id="PF00171">
    <property type="entry name" value="Aldedh"/>
    <property type="match status" value="1"/>
</dbReference>
<evidence type="ECO:0000256" key="9">
    <source>
        <dbReference type="SAM" id="MobiDB-lite"/>
    </source>
</evidence>
<dbReference type="CDD" id="cd07103">
    <property type="entry name" value="ALDH_F5_SSADH_GabD"/>
    <property type="match status" value="1"/>
</dbReference>
<reference evidence="11 12" key="1">
    <citation type="submission" date="2018-11" db="EMBL/GenBank/DDBJ databases">
        <title>Genome sequence and assembly of Colletotrichum spinosum.</title>
        <authorList>
            <person name="Gan P."/>
            <person name="Shirasu K."/>
        </authorList>
    </citation>
    <scope>NUCLEOTIDE SEQUENCE [LARGE SCALE GENOMIC DNA]</scope>
    <source>
        <strain evidence="11 12">CBS 515.97</strain>
    </source>
</reference>
<dbReference type="PANTHER" id="PTHR43353">
    <property type="entry name" value="SUCCINATE-SEMIALDEHYDE DEHYDROGENASE, MITOCHONDRIAL"/>
    <property type="match status" value="1"/>
</dbReference>
<gene>
    <name evidence="11" type="primary">gabD-0</name>
    <name evidence="11" type="ORF">C8035_v005127</name>
</gene>
<comment type="similarity">
    <text evidence="2 8">Belongs to the aldehyde dehydrogenase family.</text>
</comment>
<dbReference type="AlphaFoldDB" id="A0A4R8QD99"/>
<protein>
    <recommendedName>
        <fullName evidence="6">succinate-semialdehyde dehydrogenase [NAD(P)(+)]</fullName>
        <ecNumber evidence="6">1.2.1.16</ecNumber>
    </recommendedName>
</protein>
<dbReference type="InterPro" id="IPR016162">
    <property type="entry name" value="Ald_DH_N"/>
</dbReference>
<comment type="pathway">
    <text evidence="1">Amino-acid degradation; 4-aminobutanoate degradation.</text>
</comment>
<dbReference type="InterPro" id="IPR015590">
    <property type="entry name" value="Aldehyde_DH_dom"/>
</dbReference>
<dbReference type="Gene3D" id="3.40.309.10">
    <property type="entry name" value="Aldehyde Dehydrogenase, Chain A, domain 2"/>
    <property type="match status" value="1"/>
</dbReference>
<dbReference type="EMBL" id="QAPG01000030">
    <property type="protein sequence ID" value="TDZ36658.1"/>
    <property type="molecule type" value="Genomic_DNA"/>
</dbReference>
<dbReference type="PROSITE" id="PS00687">
    <property type="entry name" value="ALDEHYDE_DEHYDR_GLU"/>
    <property type="match status" value="1"/>
</dbReference>
<evidence type="ECO:0000256" key="7">
    <source>
        <dbReference type="PROSITE-ProRule" id="PRU10007"/>
    </source>
</evidence>
<feature type="compositionally biased region" description="Polar residues" evidence="9">
    <location>
        <begin position="502"/>
        <end position="518"/>
    </location>
</feature>
<dbReference type="GO" id="GO:0004777">
    <property type="term" value="F:succinate-semialdehyde dehydrogenase (NAD+) activity"/>
    <property type="evidence" value="ECO:0007669"/>
    <property type="project" value="TreeGrafter"/>
</dbReference>
<comment type="catalytic activity">
    <reaction evidence="4">
        <text>succinate semialdehyde + NADP(+) + H2O = succinate + NADPH + 2 H(+)</text>
        <dbReference type="Rhea" id="RHEA:13213"/>
        <dbReference type="ChEBI" id="CHEBI:15377"/>
        <dbReference type="ChEBI" id="CHEBI:15378"/>
        <dbReference type="ChEBI" id="CHEBI:30031"/>
        <dbReference type="ChEBI" id="CHEBI:57706"/>
        <dbReference type="ChEBI" id="CHEBI:57783"/>
        <dbReference type="ChEBI" id="CHEBI:58349"/>
        <dbReference type="EC" id="1.2.1.16"/>
    </reaction>
</comment>
<dbReference type="Proteomes" id="UP000295083">
    <property type="component" value="Unassembled WGS sequence"/>
</dbReference>
<dbReference type="PROSITE" id="PS00070">
    <property type="entry name" value="ALDEHYDE_DEHYDR_CYS"/>
    <property type="match status" value="1"/>
</dbReference>
<dbReference type="FunFam" id="3.40.605.10:FF:000005">
    <property type="entry name" value="Succinate-semialdehyde dehydrogenase I"/>
    <property type="match status" value="1"/>
</dbReference>
<dbReference type="PANTHER" id="PTHR43353:SF11">
    <property type="entry name" value="SUCCINATE SEMIALDEHYDE DEHYDROGENASE (EUROFUNG)"/>
    <property type="match status" value="1"/>
</dbReference>
<evidence type="ECO:0000256" key="1">
    <source>
        <dbReference type="ARBA" id="ARBA00005176"/>
    </source>
</evidence>